<proteinExistence type="predicted"/>
<dbReference type="Proteomes" id="UP000676336">
    <property type="component" value="Unassembled WGS sequence"/>
</dbReference>
<gene>
    <name evidence="2" type="ORF">SMN809_LOCUS17454</name>
</gene>
<feature type="non-terminal residue" evidence="2">
    <location>
        <position position="1"/>
    </location>
</feature>
<evidence type="ECO:0000313" key="3">
    <source>
        <dbReference type="Proteomes" id="UP000676336"/>
    </source>
</evidence>
<feature type="compositionally biased region" description="Low complexity" evidence="1">
    <location>
        <begin position="66"/>
        <end position="109"/>
    </location>
</feature>
<sequence length="109" mass="11602">GGPLPFSKFEFAIAWLVREFSSFYIYFKAFTGSSTIKWRGKEYRLGSGTRAEELSTSSLPSPPVPSLLVESPSSSSSSLSSSSLSNSTLPVAGSHLSSLSSTKQSSQLV</sequence>
<reference evidence="2" key="1">
    <citation type="submission" date="2021-02" db="EMBL/GenBank/DDBJ databases">
        <authorList>
            <person name="Nowell W R."/>
        </authorList>
    </citation>
    <scope>NUCLEOTIDE SEQUENCE</scope>
</reference>
<evidence type="ECO:0000256" key="1">
    <source>
        <dbReference type="SAM" id="MobiDB-lite"/>
    </source>
</evidence>
<accession>A0A8S2QG70</accession>
<dbReference type="EMBL" id="CAJOBI010008084">
    <property type="protein sequence ID" value="CAF4103476.1"/>
    <property type="molecule type" value="Genomic_DNA"/>
</dbReference>
<comment type="caution">
    <text evidence="2">The sequence shown here is derived from an EMBL/GenBank/DDBJ whole genome shotgun (WGS) entry which is preliminary data.</text>
</comment>
<feature type="region of interest" description="Disordered" evidence="1">
    <location>
        <begin position="49"/>
        <end position="109"/>
    </location>
</feature>
<organism evidence="2 3">
    <name type="scientific">Rotaria magnacalcarata</name>
    <dbReference type="NCBI Taxonomy" id="392030"/>
    <lineage>
        <taxon>Eukaryota</taxon>
        <taxon>Metazoa</taxon>
        <taxon>Spiralia</taxon>
        <taxon>Gnathifera</taxon>
        <taxon>Rotifera</taxon>
        <taxon>Eurotatoria</taxon>
        <taxon>Bdelloidea</taxon>
        <taxon>Philodinida</taxon>
        <taxon>Philodinidae</taxon>
        <taxon>Rotaria</taxon>
    </lineage>
</organism>
<protein>
    <submittedName>
        <fullName evidence="2">Uncharacterized protein</fullName>
    </submittedName>
</protein>
<dbReference type="AlphaFoldDB" id="A0A8S2QG70"/>
<evidence type="ECO:0000313" key="2">
    <source>
        <dbReference type="EMBL" id="CAF4103476.1"/>
    </source>
</evidence>
<name>A0A8S2QG70_9BILA</name>